<reference evidence="2" key="1">
    <citation type="submission" date="2021-02" db="EMBL/GenBank/DDBJ databases">
        <authorList>
            <person name="Dougan E. K."/>
            <person name="Rhodes N."/>
            <person name="Thang M."/>
            <person name="Chan C."/>
        </authorList>
    </citation>
    <scope>NUCLEOTIDE SEQUENCE</scope>
</reference>
<gene>
    <name evidence="2" type="ORF">SPIL2461_LOCUS6456</name>
</gene>
<evidence type="ECO:0000313" key="2">
    <source>
        <dbReference type="EMBL" id="CAE7287435.1"/>
    </source>
</evidence>
<proteinExistence type="predicted"/>
<evidence type="ECO:0000256" key="1">
    <source>
        <dbReference type="SAM" id="Phobius"/>
    </source>
</evidence>
<name>A0A812MZ68_SYMPI</name>
<organism evidence="2 3">
    <name type="scientific">Symbiodinium pilosum</name>
    <name type="common">Dinoflagellate</name>
    <dbReference type="NCBI Taxonomy" id="2952"/>
    <lineage>
        <taxon>Eukaryota</taxon>
        <taxon>Sar</taxon>
        <taxon>Alveolata</taxon>
        <taxon>Dinophyceae</taxon>
        <taxon>Suessiales</taxon>
        <taxon>Symbiodiniaceae</taxon>
        <taxon>Symbiodinium</taxon>
    </lineage>
</organism>
<comment type="caution">
    <text evidence="2">The sequence shown here is derived from an EMBL/GenBank/DDBJ whole genome shotgun (WGS) entry which is preliminary data.</text>
</comment>
<evidence type="ECO:0000313" key="3">
    <source>
        <dbReference type="Proteomes" id="UP000649617"/>
    </source>
</evidence>
<keyword evidence="1" id="KW-0472">Membrane</keyword>
<dbReference type="Pfam" id="PF20599">
    <property type="entry name" value="DUF6796"/>
    <property type="match status" value="1"/>
</dbReference>
<dbReference type="Proteomes" id="UP000649617">
    <property type="component" value="Unassembled WGS sequence"/>
</dbReference>
<keyword evidence="1" id="KW-1133">Transmembrane helix</keyword>
<feature type="transmembrane region" description="Helical" evidence="1">
    <location>
        <begin position="126"/>
        <end position="150"/>
    </location>
</feature>
<sequence>MAHVADVLTCYSARPELEELFQRPSDILDFHKASVMMAEKAIWELALGHILALIFIPCGFAGTYLLYQAFKPRYQWLRWPFTFLLFAFDVAGALMHCSFTFVGILASAPARGYTVPAGLSADVKPFFEVICRLVGEIAMLPGCIFSFVLIAAGATELPRWTALLTPGPLQLLVAAVAPYMPLNIRMYMLVTIYNLSSGIWHLTMAATYAWSRKQSLLKES</sequence>
<dbReference type="OrthoDB" id="430498at2759"/>
<feature type="transmembrane region" description="Helical" evidence="1">
    <location>
        <begin position="79"/>
        <end position="106"/>
    </location>
</feature>
<keyword evidence="3" id="KW-1185">Reference proteome</keyword>
<protein>
    <submittedName>
        <fullName evidence="2">Uncharacterized protein</fullName>
    </submittedName>
</protein>
<dbReference type="EMBL" id="CAJNIZ010009751">
    <property type="protein sequence ID" value="CAE7287435.1"/>
    <property type="molecule type" value="Genomic_DNA"/>
</dbReference>
<keyword evidence="1" id="KW-0812">Transmembrane</keyword>
<feature type="transmembrane region" description="Helical" evidence="1">
    <location>
        <begin position="46"/>
        <end position="67"/>
    </location>
</feature>
<accession>A0A812MZ68</accession>
<dbReference type="AlphaFoldDB" id="A0A812MZ68"/>
<dbReference type="InterPro" id="IPR046475">
    <property type="entry name" value="DUF6796"/>
</dbReference>
<feature type="transmembrane region" description="Helical" evidence="1">
    <location>
        <begin position="186"/>
        <end position="210"/>
    </location>
</feature>
<feature type="transmembrane region" description="Helical" evidence="1">
    <location>
        <begin position="162"/>
        <end position="180"/>
    </location>
</feature>